<comment type="caution">
    <text evidence="7">The sequence shown here is derived from an EMBL/GenBank/DDBJ whole genome shotgun (WGS) entry which is preliminary data.</text>
</comment>
<dbReference type="SUPFAM" id="SSF47384">
    <property type="entry name" value="Homodimeric domain of signal transducing histidine kinase"/>
    <property type="match status" value="1"/>
</dbReference>
<evidence type="ECO:0000256" key="1">
    <source>
        <dbReference type="ARBA" id="ARBA00000085"/>
    </source>
</evidence>
<evidence type="ECO:0000256" key="4">
    <source>
        <dbReference type="PROSITE-ProRule" id="PRU00169"/>
    </source>
</evidence>
<dbReference type="Gene3D" id="1.10.287.130">
    <property type="match status" value="1"/>
</dbReference>
<dbReference type="Proteomes" id="UP000246483">
    <property type="component" value="Unassembled WGS sequence"/>
</dbReference>
<protein>
    <recommendedName>
        <fullName evidence="2">histidine kinase</fullName>
        <ecNumber evidence="2">2.7.13.3</ecNumber>
    </recommendedName>
</protein>
<dbReference type="SMART" id="SM00387">
    <property type="entry name" value="HATPase_c"/>
    <property type="match status" value="1"/>
</dbReference>
<dbReference type="Gene3D" id="3.30.565.10">
    <property type="entry name" value="Histidine kinase-like ATPase, C-terminal domain"/>
    <property type="match status" value="1"/>
</dbReference>
<dbReference type="Pfam" id="PF00512">
    <property type="entry name" value="HisKA"/>
    <property type="match status" value="1"/>
</dbReference>
<dbReference type="InterPro" id="IPR036890">
    <property type="entry name" value="HATPase_C_sf"/>
</dbReference>
<dbReference type="Gene3D" id="3.40.50.2300">
    <property type="match status" value="1"/>
</dbReference>
<keyword evidence="7" id="KW-0418">Kinase</keyword>
<accession>A0A317R824</accession>
<keyword evidence="3 4" id="KW-0597">Phosphoprotein</keyword>
<dbReference type="PRINTS" id="PR00344">
    <property type="entry name" value="BCTRLSENSOR"/>
</dbReference>
<dbReference type="SMART" id="SM00388">
    <property type="entry name" value="HisKA"/>
    <property type="match status" value="1"/>
</dbReference>
<dbReference type="SUPFAM" id="SSF55874">
    <property type="entry name" value="ATPase domain of HSP90 chaperone/DNA topoisomerase II/histidine kinase"/>
    <property type="match status" value="1"/>
</dbReference>
<comment type="catalytic activity">
    <reaction evidence="1">
        <text>ATP + protein L-histidine = ADP + protein N-phospho-L-histidine.</text>
        <dbReference type="EC" id="2.7.13.3"/>
    </reaction>
</comment>
<dbReference type="InterPro" id="IPR001789">
    <property type="entry name" value="Sig_transdc_resp-reg_receiver"/>
</dbReference>
<dbReference type="InterPro" id="IPR003661">
    <property type="entry name" value="HisK_dim/P_dom"/>
</dbReference>
<name>A0A317R824_9BURK</name>
<keyword evidence="8" id="KW-1185">Reference proteome</keyword>
<evidence type="ECO:0000256" key="3">
    <source>
        <dbReference type="ARBA" id="ARBA00022553"/>
    </source>
</evidence>
<evidence type="ECO:0000313" key="7">
    <source>
        <dbReference type="EMBL" id="PWW43680.1"/>
    </source>
</evidence>
<dbReference type="InterPro" id="IPR005467">
    <property type="entry name" value="His_kinase_dom"/>
</dbReference>
<dbReference type="SMART" id="SM00448">
    <property type="entry name" value="REC"/>
    <property type="match status" value="1"/>
</dbReference>
<dbReference type="CDD" id="cd00082">
    <property type="entry name" value="HisKA"/>
    <property type="match status" value="1"/>
</dbReference>
<dbReference type="PANTHER" id="PTHR43547:SF2">
    <property type="entry name" value="HYBRID SIGNAL TRANSDUCTION HISTIDINE KINASE C"/>
    <property type="match status" value="1"/>
</dbReference>
<dbReference type="PROSITE" id="PS50110">
    <property type="entry name" value="RESPONSE_REGULATORY"/>
    <property type="match status" value="1"/>
</dbReference>
<dbReference type="EC" id="2.7.13.3" evidence="2"/>
<feature type="domain" description="Response regulatory" evidence="6">
    <location>
        <begin position="27"/>
        <end position="145"/>
    </location>
</feature>
<reference evidence="7 8" key="1">
    <citation type="submission" date="2018-05" db="EMBL/GenBank/DDBJ databases">
        <title>Genomic Encyclopedia of Type Strains, Phase IV (KMG-IV): sequencing the most valuable type-strain genomes for metagenomic binning, comparative biology and taxonomic classification.</title>
        <authorList>
            <person name="Goeker M."/>
        </authorList>
    </citation>
    <scope>NUCLEOTIDE SEQUENCE [LARGE SCALE GENOMIC DNA]</scope>
    <source>
        <strain evidence="7 8">DSM 26006</strain>
    </source>
</reference>
<evidence type="ECO:0000313" key="8">
    <source>
        <dbReference type="Proteomes" id="UP000246483"/>
    </source>
</evidence>
<feature type="modified residue" description="4-aspartylphosphate" evidence="4">
    <location>
        <position position="77"/>
    </location>
</feature>
<evidence type="ECO:0000259" key="6">
    <source>
        <dbReference type="PROSITE" id="PS50110"/>
    </source>
</evidence>
<dbReference type="Pfam" id="PF02518">
    <property type="entry name" value="HATPase_c"/>
    <property type="match status" value="1"/>
</dbReference>
<gene>
    <name evidence="7" type="ORF">DFR36_10931</name>
</gene>
<evidence type="ECO:0000256" key="2">
    <source>
        <dbReference type="ARBA" id="ARBA00012438"/>
    </source>
</evidence>
<dbReference type="Pfam" id="PF00072">
    <property type="entry name" value="Response_reg"/>
    <property type="match status" value="1"/>
</dbReference>
<dbReference type="PROSITE" id="PS50109">
    <property type="entry name" value="HIS_KIN"/>
    <property type="match status" value="1"/>
</dbReference>
<dbReference type="SUPFAM" id="SSF52172">
    <property type="entry name" value="CheY-like"/>
    <property type="match status" value="1"/>
</dbReference>
<dbReference type="CDD" id="cd00075">
    <property type="entry name" value="HATPase"/>
    <property type="match status" value="1"/>
</dbReference>
<dbReference type="EMBL" id="QGUB01000009">
    <property type="protein sequence ID" value="PWW43680.1"/>
    <property type="molecule type" value="Genomic_DNA"/>
</dbReference>
<sequence>MIFAPQPPTPSPAGPHAASAGACSRVKCLLVDDVAENLVALEALLQGEEVDILKADSGPAALELLLQHEDVALALLDVQMPDMNGFELAELIRGSERTRHIPLIFMAAGAQDQRRQFKGYEAGAVDFLYKPIDPHMLINKARVFFDLQRQKRALAAELQRRTEELYINEMFMAVLGHDLRSPLSAILAGAAMLQRPLEPGRVRELAARSEQAGRRMLSMIEDLLDVTRARQSGGLVMLAAPMDLRQQVERVLQEVRAAHPQRELRLQCAGDLRGAWDEARLGQVLANLLGNAMHHGSADQPVELELDGTAADAVVLRVSNGGQIPPALLPRLFEPFRGRSSTLGEQKGLGLGLFIVHQIVQAHGGRIEVHSADGRTVFTVWLPRSSATRAAGE</sequence>
<dbReference type="PANTHER" id="PTHR43547">
    <property type="entry name" value="TWO-COMPONENT HISTIDINE KINASE"/>
    <property type="match status" value="1"/>
</dbReference>
<proteinExistence type="predicted"/>
<keyword evidence="7" id="KW-0808">Transferase</keyword>
<dbReference type="GO" id="GO:0000155">
    <property type="term" value="F:phosphorelay sensor kinase activity"/>
    <property type="evidence" value="ECO:0007669"/>
    <property type="project" value="InterPro"/>
</dbReference>
<evidence type="ECO:0000259" key="5">
    <source>
        <dbReference type="PROSITE" id="PS50109"/>
    </source>
</evidence>
<dbReference type="InterPro" id="IPR003594">
    <property type="entry name" value="HATPase_dom"/>
</dbReference>
<dbReference type="InterPro" id="IPR036097">
    <property type="entry name" value="HisK_dim/P_sf"/>
</dbReference>
<dbReference type="AlphaFoldDB" id="A0A317R824"/>
<dbReference type="RefSeq" id="WP_019373533.1">
    <property type="nucleotide sequence ID" value="NZ_ALEE01000289.1"/>
</dbReference>
<dbReference type="InterPro" id="IPR004358">
    <property type="entry name" value="Sig_transdc_His_kin-like_C"/>
</dbReference>
<dbReference type="InterPro" id="IPR011006">
    <property type="entry name" value="CheY-like_superfamily"/>
</dbReference>
<organism evidence="7 8">
    <name type="scientific">Melaminivora alkalimesophila</name>
    <dbReference type="NCBI Taxonomy" id="1165852"/>
    <lineage>
        <taxon>Bacteria</taxon>
        <taxon>Pseudomonadati</taxon>
        <taxon>Pseudomonadota</taxon>
        <taxon>Betaproteobacteria</taxon>
        <taxon>Burkholderiales</taxon>
        <taxon>Comamonadaceae</taxon>
        <taxon>Melaminivora</taxon>
    </lineage>
</organism>
<feature type="domain" description="Histidine kinase" evidence="5">
    <location>
        <begin position="174"/>
        <end position="386"/>
    </location>
</feature>